<dbReference type="Proteomes" id="UP001283361">
    <property type="component" value="Unassembled WGS sequence"/>
</dbReference>
<feature type="compositionally biased region" description="Polar residues" evidence="1">
    <location>
        <begin position="13"/>
        <end position="26"/>
    </location>
</feature>
<gene>
    <name evidence="2" type="ORF">RRG08_009979</name>
</gene>
<sequence>MRKETRGGEGGDTTIQELQSTTQHQGSWRRKSTGAAASVWVPIFSAKHFKDKPRITSTTNPYGSSPSVPCVEPYFTFLSLPFREVSHR</sequence>
<evidence type="ECO:0000313" key="3">
    <source>
        <dbReference type="Proteomes" id="UP001283361"/>
    </source>
</evidence>
<keyword evidence="3" id="KW-1185">Reference proteome</keyword>
<proteinExistence type="predicted"/>
<evidence type="ECO:0000256" key="1">
    <source>
        <dbReference type="SAM" id="MobiDB-lite"/>
    </source>
</evidence>
<reference evidence="2" key="1">
    <citation type="journal article" date="2023" name="G3 (Bethesda)">
        <title>A reference genome for the long-term kleptoplast-retaining sea slug Elysia crispata morphotype clarki.</title>
        <authorList>
            <person name="Eastman K.E."/>
            <person name="Pendleton A.L."/>
            <person name="Shaikh M.A."/>
            <person name="Suttiyut T."/>
            <person name="Ogas R."/>
            <person name="Tomko P."/>
            <person name="Gavelis G."/>
            <person name="Widhalm J.R."/>
            <person name="Wisecaver J.H."/>
        </authorList>
    </citation>
    <scope>NUCLEOTIDE SEQUENCE</scope>
    <source>
        <strain evidence="2">ECLA1</strain>
    </source>
</reference>
<feature type="region of interest" description="Disordered" evidence="1">
    <location>
        <begin position="1"/>
        <end position="31"/>
    </location>
</feature>
<accession>A0AAE1B5X2</accession>
<organism evidence="2 3">
    <name type="scientific">Elysia crispata</name>
    <name type="common">lettuce slug</name>
    <dbReference type="NCBI Taxonomy" id="231223"/>
    <lineage>
        <taxon>Eukaryota</taxon>
        <taxon>Metazoa</taxon>
        <taxon>Spiralia</taxon>
        <taxon>Lophotrochozoa</taxon>
        <taxon>Mollusca</taxon>
        <taxon>Gastropoda</taxon>
        <taxon>Heterobranchia</taxon>
        <taxon>Euthyneura</taxon>
        <taxon>Panpulmonata</taxon>
        <taxon>Sacoglossa</taxon>
        <taxon>Placobranchoidea</taxon>
        <taxon>Plakobranchidae</taxon>
        <taxon>Elysia</taxon>
    </lineage>
</organism>
<dbReference type="EMBL" id="JAWDGP010000571">
    <property type="protein sequence ID" value="KAK3799436.1"/>
    <property type="molecule type" value="Genomic_DNA"/>
</dbReference>
<dbReference type="AlphaFoldDB" id="A0AAE1B5X2"/>
<name>A0AAE1B5X2_9GAST</name>
<evidence type="ECO:0000313" key="2">
    <source>
        <dbReference type="EMBL" id="KAK3799436.1"/>
    </source>
</evidence>
<protein>
    <submittedName>
        <fullName evidence="2">Uncharacterized protein</fullName>
    </submittedName>
</protein>
<comment type="caution">
    <text evidence="2">The sequence shown here is derived from an EMBL/GenBank/DDBJ whole genome shotgun (WGS) entry which is preliminary data.</text>
</comment>